<reference evidence="20" key="1">
    <citation type="submission" date="2018-05" db="EMBL/GenBank/DDBJ databases">
        <authorList>
            <person name="Datahose"/>
        </authorList>
    </citation>
    <scope>NUCLEOTIDE SEQUENCE</scope>
</reference>
<evidence type="ECO:0000256" key="11">
    <source>
        <dbReference type="ARBA" id="ARBA00023242"/>
    </source>
</evidence>
<dbReference type="GeneTree" id="ENSGT00390000002362"/>
<dbReference type="PANTHER" id="PTHR15111:SF0">
    <property type="entry name" value="UNCONVENTIONAL PREFOLDIN RPB5 INTERACTOR 1"/>
    <property type="match status" value="1"/>
</dbReference>
<evidence type="ECO:0000256" key="15">
    <source>
        <dbReference type="ARBA" id="ARBA00053952"/>
    </source>
</evidence>
<comment type="similarity">
    <text evidence="14">Belongs to the RNA polymerase II subunit 5-mediating protein family.</text>
</comment>
<evidence type="ECO:0000256" key="7">
    <source>
        <dbReference type="ARBA" id="ARBA00022553"/>
    </source>
</evidence>
<dbReference type="GO" id="GO:0000122">
    <property type="term" value="P:negative regulation of transcription by RNA polymerase II"/>
    <property type="evidence" value="ECO:0007669"/>
    <property type="project" value="TreeGrafter"/>
</dbReference>
<dbReference type="FunFam" id="1.10.287.370:FF:000008">
    <property type="entry name" value="unconventional prefoldin RPB5 interactor 1"/>
    <property type="match status" value="1"/>
</dbReference>
<evidence type="ECO:0000256" key="19">
    <source>
        <dbReference type="SAM" id="MobiDB-lite"/>
    </source>
</evidence>
<comment type="subcellular location">
    <subcellularLocation>
        <location evidence="3">Cell projection</location>
        <location evidence="3">Dendrite</location>
    </subcellularLocation>
    <subcellularLocation>
        <location evidence="4">Cytoplasm</location>
    </subcellularLocation>
    <subcellularLocation>
        <location evidence="2">Mitochondrion</location>
    </subcellularLocation>
    <subcellularLocation>
        <location evidence="1">Nucleus</location>
    </subcellularLocation>
</comment>
<feature type="compositionally biased region" description="Basic residues" evidence="19">
    <location>
        <begin position="519"/>
        <end position="531"/>
    </location>
</feature>
<evidence type="ECO:0000256" key="6">
    <source>
        <dbReference type="ARBA" id="ARBA00022491"/>
    </source>
</evidence>
<keyword evidence="13" id="KW-0966">Cell projection</keyword>
<evidence type="ECO:0000256" key="13">
    <source>
        <dbReference type="ARBA" id="ARBA00023273"/>
    </source>
</evidence>
<evidence type="ECO:0000256" key="1">
    <source>
        <dbReference type="ARBA" id="ARBA00004123"/>
    </source>
</evidence>
<dbReference type="InterPro" id="IPR052255">
    <property type="entry name" value="RNA_pol_II_subunit5-mediator"/>
</dbReference>
<keyword evidence="11" id="KW-0539">Nucleus</keyword>
<feature type="region of interest" description="Disordered" evidence="19">
    <location>
        <begin position="403"/>
        <end position="459"/>
    </location>
</feature>
<name>A0AAX7VAR9_ASTCA</name>
<keyword evidence="12" id="KW-0650">Protein phosphatase inhibitor</keyword>
<keyword evidence="21" id="KW-1185">Reference proteome</keyword>
<keyword evidence="6" id="KW-0678">Repressor</keyword>
<accession>A0AAX7VAR9</accession>
<evidence type="ECO:0000256" key="2">
    <source>
        <dbReference type="ARBA" id="ARBA00004173"/>
    </source>
</evidence>
<evidence type="ECO:0000313" key="21">
    <source>
        <dbReference type="Proteomes" id="UP000265100"/>
    </source>
</evidence>
<evidence type="ECO:0000256" key="12">
    <source>
        <dbReference type="ARBA" id="ARBA00023272"/>
    </source>
</evidence>
<dbReference type="Proteomes" id="UP000265100">
    <property type="component" value="Chromosome 7"/>
</dbReference>
<feature type="compositionally biased region" description="Basic residues" evidence="19">
    <location>
        <begin position="360"/>
        <end position="378"/>
    </location>
</feature>
<feature type="region of interest" description="Disordered" evidence="19">
    <location>
        <begin position="263"/>
        <end position="319"/>
    </location>
</feature>
<evidence type="ECO:0000256" key="9">
    <source>
        <dbReference type="ARBA" id="ARBA00023128"/>
    </source>
</evidence>
<evidence type="ECO:0000256" key="14">
    <source>
        <dbReference type="ARBA" id="ARBA00038295"/>
    </source>
</evidence>
<dbReference type="InterPro" id="IPR004127">
    <property type="entry name" value="Prefoldin_subunit_alpha"/>
</dbReference>
<dbReference type="Gene3D" id="1.10.287.370">
    <property type="match status" value="1"/>
</dbReference>
<gene>
    <name evidence="20" type="primary">URI1</name>
</gene>
<feature type="compositionally biased region" description="Polar residues" evidence="19">
    <location>
        <begin position="413"/>
        <end position="423"/>
    </location>
</feature>
<dbReference type="AlphaFoldDB" id="A0AAX7VAR9"/>
<dbReference type="GO" id="GO:0003682">
    <property type="term" value="F:chromatin binding"/>
    <property type="evidence" value="ECO:0007669"/>
    <property type="project" value="TreeGrafter"/>
</dbReference>
<dbReference type="CDD" id="cd23159">
    <property type="entry name" value="Prefoldin_URI1"/>
    <property type="match status" value="1"/>
</dbReference>
<reference evidence="20" key="3">
    <citation type="submission" date="2025-09" db="UniProtKB">
        <authorList>
            <consortium name="Ensembl"/>
        </authorList>
    </citation>
    <scope>IDENTIFICATION</scope>
</reference>
<dbReference type="GO" id="GO:0003714">
    <property type="term" value="F:transcription corepressor activity"/>
    <property type="evidence" value="ECO:0007669"/>
    <property type="project" value="TreeGrafter"/>
</dbReference>
<dbReference type="GO" id="GO:0004864">
    <property type="term" value="F:protein phosphatase inhibitor activity"/>
    <property type="evidence" value="ECO:0007669"/>
    <property type="project" value="UniProtKB-KW"/>
</dbReference>
<dbReference type="InterPro" id="IPR009053">
    <property type="entry name" value="Prefoldin"/>
</dbReference>
<dbReference type="PANTHER" id="PTHR15111">
    <property type="entry name" value="RNA POLYMERASE II SUBUNIT 5-MEDIATING PROTEIN NNX3"/>
    <property type="match status" value="1"/>
</dbReference>
<feature type="compositionally biased region" description="Basic and acidic residues" evidence="19">
    <location>
        <begin position="427"/>
        <end position="447"/>
    </location>
</feature>
<keyword evidence="8" id="KW-0805">Transcription regulation</keyword>
<evidence type="ECO:0000313" key="20">
    <source>
        <dbReference type="Ensembl" id="ENSACLP00000078740.1"/>
    </source>
</evidence>
<evidence type="ECO:0000256" key="10">
    <source>
        <dbReference type="ARBA" id="ARBA00023163"/>
    </source>
</evidence>
<evidence type="ECO:0000256" key="5">
    <source>
        <dbReference type="ARBA" id="ARBA00022490"/>
    </source>
</evidence>
<proteinExistence type="inferred from homology"/>
<comment type="subunit">
    <text evidence="16">Homodimer. Component of the PAQosome complex which is responsible for the biogenesis of several protein complexes and which consists of R2TP complex members RUVBL1, RUVBL2, RPAP3 and PIH1D1, URI complex members PFDN2, PFDN6, PDRG1, UXT and URI1 as well as ASDURF, POLR2E and DNAAF10/WDR92. Interacts with POLR2E/RPB5, RUVBL2 and RUVBL1. Interacts with PFDN2, PFDN4 and STAP1; the interactions are phosphorylation-dependent and occur in a growth-dependent manner in the mitochondrion. Interacts with UXT. Interacts with PPP1CC; the interaction is phosphorylation-dependent and occurs in a growth factor-dependent manner. Interacts (via the middle C-terminal region) with GTF2F1 and GTF2F2. Interacts with DMAP1. Interacts with TSC1 and TSC2. Interacts with PRPF8 and EFTUD2 in a ZNHIT2-dependent manner.</text>
</comment>
<dbReference type="GO" id="GO:0005739">
    <property type="term" value="C:mitochondrion"/>
    <property type="evidence" value="ECO:0007669"/>
    <property type="project" value="UniProtKB-SubCell"/>
</dbReference>
<evidence type="ECO:0000256" key="16">
    <source>
        <dbReference type="ARBA" id="ARBA00064379"/>
    </source>
</evidence>
<keyword evidence="5" id="KW-0963">Cytoplasm</keyword>
<dbReference type="GO" id="GO:0030425">
    <property type="term" value="C:dendrite"/>
    <property type="evidence" value="ECO:0007669"/>
    <property type="project" value="UniProtKB-SubCell"/>
</dbReference>
<reference evidence="20" key="2">
    <citation type="submission" date="2025-08" db="UniProtKB">
        <authorList>
            <consortium name="Ensembl"/>
        </authorList>
    </citation>
    <scope>IDENTIFICATION</scope>
</reference>
<organism evidence="20 21">
    <name type="scientific">Astatotilapia calliptera</name>
    <name type="common">Eastern happy</name>
    <name type="synonym">Chromis callipterus</name>
    <dbReference type="NCBI Taxonomy" id="8154"/>
    <lineage>
        <taxon>Eukaryota</taxon>
        <taxon>Metazoa</taxon>
        <taxon>Chordata</taxon>
        <taxon>Craniata</taxon>
        <taxon>Vertebrata</taxon>
        <taxon>Euteleostomi</taxon>
        <taxon>Actinopterygii</taxon>
        <taxon>Neopterygii</taxon>
        <taxon>Teleostei</taxon>
        <taxon>Neoteleostei</taxon>
        <taxon>Acanthomorphata</taxon>
        <taxon>Ovalentaria</taxon>
        <taxon>Cichlomorphae</taxon>
        <taxon>Cichliformes</taxon>
        <taxon>Cichlidae</taxon>
        <taxon>African cichlids</taxon>
        <taxon>Pseudocrenilabrinae</taxon>
        <taxon>Haplochromini</taxon>
        <taxon>Astatotilapia</taxon>
    </lineage>
</organism>
<evidence type="ECO:0000256" key="4">
    <source>
        <dbReference type="ARBA" id="ARBA00004496"/>
    </source>
</evidence>
<dbReference type="SUPFAM" id="SSF46579">
    <property type="entry name" value="Prefoldin"/>
    <property type="match status" value="1"/>
</dbReference>
<sequence>MAEKGQVDIEHLGGVIRLREEHEKVVKDCESRIQHWKKVSGDYEALNDRLKTLPDQLSYDIMVPFGPLAFMPGKLVHTNEVTVLLGDNWFTKCSAKQAQKIVDHRMKYVKNELDGLSKTIKNFEARVGFAKNLETISASKGDYVDIREEVGNNDSVVTKGKQRMAHKPNSKPKQDVFFDFKEEDEENEEESRDSGSRKCIMTEEELWARLDELEKLEELQDEQDKYVKILFCFCMRINNPALSLFFFKVRCFGFFPFRLSDNGDMNGEDTSSSSSEEEKDADAATPVNGLSLKPGWSALPSSTAPLRQDRKEEEDFEEEEEANCLPTIYFSHTVEPKKVRINTGKNTTLKFSERKEQKEHSKRKKKNGHSNGHAHHELHKITTPADLYRLFVDVKNGEPIPRKSILKSRSRENSVCSDTSESSAADFEERRIMGRSFSHDEATHSDTSDGITEEDSPTAVLLQPPSRFEAFSGTVIEKDPMPSAVPHLTISPPALPTILEKKQEEVAPDVAPPQQAPKRVSKFKAARLQQK</sequence>
<dbReference type="Pfam" id="PF02996">
    <property type="entry name" value="Prefoldin"/>
    <property type="match status" value="1"/>
</dbReference>
<keyword evidence="7" id="KW-0597">Phosphoprotein</keyword>
<evidence type="ECO:0000256" key="18">
    <source>
        <dbReference type="ARBA" id="ARBA00082683"/>
    </source>
</evidence>
<keyword evidence="9" id="KW-0496">Mitochondrion</keyword>
<protein>
    <recommendedName>
        <fullName evidence="18">Protein phosphatase 1 regulatory subunit 19</fullName>
    </recommendedName>
    <alternativeName>
        <fullName evidence="17">RNA polymerase II subunit 5-mediating protein</fullName>
    </alternativeName>
</protein>
<evidence type="ECO:0000256" key="17">
    <source>
        <dbReference type="ARBA" id="ARBA00078910"/>
    </source>
</evidence>
<dbReference type="Ensembl" id="ENSACLT00000059174.1">
    <property type="protein sequence ID" value="ENSACLP00000078740.1"/>
    <property type="gene ID" value="ENSACLG00000005007.2"/>
</dbReference>
<evidence type="ECO:0000256" key="3">
    <source>
        <dbReference type="ARBA" id="ARBA00004279"/>
    </source>
</evidence>
<dbReference type="GO" id="GO:0005634">
    <property type="term" value="C:nucleus"/>
    <property type="evidence" value="ECO:0007669"/>
    <property type="project" value="UniProtKB-SubCell"/>
</dbReference>
<keyword evidence="10" id="KW-0804">Transcription</keyword>
<evidence type="ECO:0000256" key="8">
    <source>
        <dbReference type="ARBA" id="ARBA00023015"/>
    </source>
</evidence>
<feature type="region of interest" description="Disordered" evidence="19">
    <location>
        <begin position="505"/>
        <end position="531"/>
    </location>
</feature>
<comment type="function">
    <text evidence="15">Plays a central role in maintaining S6K1 signaling and BAD phosphorylation under normal growth conditions thereby protecting cells from potential deleterious effects of sustained S6K1 signaling. The URI1-PPP1CC complex acts as a central component of a negative feedback mechanism that counteracts excessive S6K1 survival signaling to BAD in response to growth factors. Mediates inhibition of PPP1CC phosphatase activity in mitochondria. Coordinates the regulation of nutrient-sensitive gene expression availability in a mTOR-dependent manner. Seems to be a scaffolding protein able to assemble a prefoldin-like complex that contains PFDs and proteins with roles in transcription and ubiquitination.</text>
</comment>
<feature type="region of interest" description="Disordered" evidence="19">
    <location>
        <begin position="345"/>
        <end position="380"/>
    </location>
</feature>